<gene>
    <name evidence="1" type="ORF">PFISCL1PPCAC_8540</name>
</gene>
<name>A0AAV5VG94_9BILA</name>
<dbReference type="Proteomes" id="UP001432322">
    <property type="component" value="Unassembled WGS sequence"/>
</dbReference>
<sequence length="82" mass="9345">YEAHSSNGQFPDIEKMSNLVVVGDKVYAWCVHRLWFLDMVGFSWRVVEIHGGMPALLPLGATLRIVDEEDGDVIEHTKIYLE</sequence>
<proteinExistence type="predicted"/>
<organism evidence="1 2">
    <name type="scientific">Pristionchus fissidentatus</name>
    <dbReference type="NCBI Taxonomy" id="1538716"/>
    <lineage>
        <taxon>Eukaryota</taxon>
        <taxon>Metazoa</taxon>
        <taxon>Ecdysozoa</taxon>
        <taxon>Nematoda</taxon>
        <taxon>Chromadorea</taxon>
        <taxon>Rhabditida</taxon>
        <taxon>Rhabditina</taxon>
        <taxon>Diplogasteromorpha</taxon>
        <taxon>Diplogasteroidea</taxon>
        <taxon>Neodiplogasteridae</taxon>
        <taxon>Pristionchus</taxon>
    </lineage>
</organism>
<dbReference type="AlphaFoldDB" id="A0AAV5VG94"/>
<evidence type="ECO:0000313" key="1">
    <source>
        <dbReference type="EMBL" id="GMT17243.1"/>
    </source>
</evidence>
<reference evidence="1" key="1">
    <citation type="submission" date="2023-10" db="EMBL/GenBank/DDBJ databases">
        <title>Genome assembly of Pristionchus species.</title>
        <authorList>
            <person name="Yoshida K."/>
            <person name="Sommer R.J."/>
        </authorList>
    </citation>
    <scope>NUCLEOTIDE SEQUENCE</scope>
    <source>
        <strain evidence="1">RS5133</strain>
    </source>
</reference>
<keyword evidence="2" id="KW-1185">Reference proteome</keyword>
<dbReference type="EMBL" id="BTSY01000003">
    <property type="protein sequence ID" value="GMT17243.1"/>
    <property type="molecule type" value="Genomic_DNA"/>
</dbReference>
<comment type="caution">
    <text evidence="1">The sequence shown here is derived from an EMBL/GenBank/DDBJ whole genome shotgun (WGS) entry which is preliminary data.</text>
</comment>
<protein>
    <submittedName>
        <fullName evidence="1">Uncharacterized protein</fullName>
    </submittedName>
</protein>
<accession>A0AAV5VG94</accession>
<feature type="non-terminal residue" evidence="1">
    <location>
        <position position="82"/>
    </location>
</feature>
<evidence type="ECO:0000313" key="2">
    <source>
        <dbReference type="Proteomes" id="UP001432322"/>
    </source>
</evidence>
<feature type="non-terminal residue" evidence="1">
    <location>
        <position position="1"/>
    </location>
</feature>